<dbReference type="AlphaFoldDB" id="A0A0F9D3L5"/>
<protein>
    <submittedName>
        <fullName evidence="2">Uncharacterized protein</fullName>
    </submittedName>
</protein>
<evidence type="ECO:0000313" key="2">
    <source>
        <dbReference type="EMBL" id="KKL12386.1"/>
    </source>
</evidence>
<gene>
    <name evidence="2" type="ORF">LCGC14_2536300</name>
</gene>
<feature type="transmembrane region" description="Helical" evidence="1">
    <location>
        <begin position="50"/>
        <end position="68"/>
    </location>
</feature>
<feature type="transmembrane region" description="Helical" evidence="1">
    <location>
        <begin position="12"/>
        <end position="30"/>
    </location>
</feature>
<organism evidence="2">
    <name type="scientific">marine sediment metagenome</name>
    <dbReference type="NCBI Taxonomy" id="412755"/>
    <lineage>
        <taxon>unclassified sequences</taxon>
        <taxon>metagenomes</taxon>
        <taxon>ecological metagenomes</taxon>
    </lineage>
</organism>
<dbReference type="EMBL" id="LAZR01041279">
    <property type="protein sequence ID" value="KKL12386.1"/>
    <property type="molecule type" value="Genomic_DNA"/>
</dbReference>
<keyword evidence="1" id="KW-0812">Transmembrane</keyword>
<sequence>MSKKDKFYEDTGFWAGVGAYYGLSWIFNFYPAFVMGWAGGLKMEGASDNPLAGLIIMIVSYIVLWFLILNRQFFIVLMIYIIFAFPFISMLIQYFNYVEEHSMPF</sequence>
<feature type="transmembrane region" description="Helical" evidence="1">
    <location>
        <begin position="75"/>
        <end position="95"/>
    </location>
</feature>
<keyword evidence="1" id="KW-1133">Transmembrane helix</keyword>
<keyword evidence="1" id="KW-0472">Membrane</keyword>
<evidence type="ECO:0000256" key="1">
    <source>
        <dbReference type="SAM" id="Phobius"/>
    </source>
</evidence>
<accession>A0A0F9D3L5</accession>
<proteinExistence type="predicted"/>
<name>A0A0F9D3L5_9ZZZZ</name>
<reference evidence="2" key="1">
    <citation type="journal article" date="2015" name="Nature">
        <title>Complex archaea that bridge the gap between prokaryotes and eukaryotes.</title>
        <authorList>
            <person name="Spang A."/>
            <person name="Saw J.H."/>
            <person name="Jorgensen S.L."/>
            <person name="Zaremba-Niedzwiedzka K."/>
            <person name="Martijn J."/>
            <person name="Lind A.E."/>
            <person name="van Eijk R."/>
            <person name="Schleper C."/>
            <person name="Guy L."/>
            <person name="Ettema T.J."/>
        </authorList>
    </citation>
    <scope>NUCLEOTIDE SEQUENCE</scope>
</reference>
<comment type="caution">
    <text evidence="2">The sequence shown here is derived from an EMBL/GenBank/DDBJ whole genome shotgun (WGS) entry which is preliminary data.</text>
</comment>